<dbReference type="SUPFAM" id="SSF54631">
    <property type="entry name" value="CBS-domain pair"/>
    <property type="match status" value="1"/>
</dbReference>
<keyword evidence="3 14" id="KW-1003">Cell membrane</keyword>
<keyword evidence="10 14" id="KW-1133">Transmembrane helix</keyword>
<dbReference type="PROSITE" id="PS51371">
    <property type="entry name" value="CBS"/>
    <property type="match status" value="1"/>
</dbReference>
<accession>A0A2N3G6M1</accession>
<gene>
    <name evidence="19" type="ORF">CVT63_03210</name>
</gene>
<proteinExistence type="inferred from homology"/>
<feature type="transmembrane region" description="Helical" evidence="14">
    <location>
        <begin position="118"/>
        <end position="138"/>
    </location>
</feature>
<evidence type="ECO:0000256" key="3">
    <source>
        <dbReference type="ARBA" id="ARBA00022475"/>
    </source>
</evidence>
<dbReference type="InterPro" id="IPR000644">
    <property type="entry name" value="CBS_dom"/>
</dbReference>
<evidence type="ECO:0000256" key="2">
    <source>
        <dbReference type="ARBA" id="ARBA00007931"/>
    </source>
</evidence>
<comment type="similarity">
    <text evidence="2 14">Belongs to the peptidase M50B family.</text>
</comment>
<dbReference type="PANTHER" id="PTHR39188:SF3">
    <property type="entry name" value="STAGE IV SPORULATION PROTEIN FB"/>
    <property type="match status" value="1"/>
</dbReference>
<feature type="binding site" evidence="16">
    <location>
        <position position="74"/>
    </location>
    <ligand>
        <name>Zn(2+)</name>
        <dbReference type="ChEBI" id="CHEBI:29105"/>
        <note>catalytic</note>
    </ligand>
</feature>
<feature type="transmembrane region" description="Helical" evidence="14">
    <location>
        <begin position="223"/>
        <end position="242"/>
    </location>
</feature>
<evidence type="ECO:0000256" key="8">
    <source>
        <dbReference type="ARBA" id="ARBA00022801"/>
    </source>
</evidence>
<evidence type="ECO:0000256" key="15">
    <source>
        <dbReference type="PIRSR" id="PIRSR006404-1"/>
    </source>
</evidence>
<feature type="transmembrane region" description="Helical" evidence="14">
    <location>
        <begin position="150"/>
        <end position="175"/>
    </location>
</feature>
<evidence type="ECO:0000256" key="1">
    <source>
        <dbReference type="ARBA" id="ARBA00004651"/>
    </source>
</evidence>
<evidence type="ECO:0000256" key="6">
    <source>
        <dbReference type="ARBA" id="ARBA00022723"/>
    </source>
</evidence>
<dbReference type="GO" id="GO:0006508">
    <property type="term" value="P:proteolysis"/>
    <property type="evidence" value="ECO:0007669"/>
    <property type="project" value="UniProtKB-KW"/>
</dbReference>
<feature type="binding site" evidence="16">
    <location>
        <position position="78"/>
    </location>
    <ligand>
        <name>Zn(2+)</name>
        <dbReference type="ChEBI" id="CHEBI:29105"/>
        <note>catalytic</note>
    </ligand>
</feature>
<keyword evidence="11 14" id="KW-0482">Metalloprotease</keyword>
<evidence type="ECO:0000256" key="12">
    <source>
        <dbReference type="ARBA" id="ARBA00023122"/>
    </source>
</evidence>
<dbReference type="CDD" id="cd06164">
    <property type="entry name" value="S2P-M50_SpoIVFB_CBS"/>
    <property type="match status" value="1"/>
</dbReference>
<organism evidence="19 20">
    <name type="scientific">Candidatus Anoxymicrobium japonicum</name>
    <dbReference type="NCBI Taxonomy" id="2013648"/>
    <lineage>
        <taxon>Bacteria</taxon>
        <taxon>Bacillati</taxon>
        <taxon>Actinomycetota</taxon>
        <taxon>Candidatus Geothermincolia</taxon>
        <taxon>Candidatus Geothermincolales</taxon>
        <taxon>Candidatus Anoxymicrobiaceae</taxon>
        <taxon>Candidatus Anoxymicrobium</taxon>
    </lineage>
</organism>
<evidence type="ECO:0000256" key="9">
    <source>
        <dbReference type="ARBA" id="ARBA00022833"/>
    </source>
</evidence>
<evidence type="ECO:0000256" key="5">
    <source>
        <dbReference type="ARBA" id="ARBA00022692"/>
    </source>
</evidence>
<keyword evidence="9 14" id="KW-0862">Zinc</keyword>
<dbReference type="InterPro" id="IPR016483">
    <property type="entry name" value="UCP006404_Pept_M50_CBS"/>
</dbReference>
<sequence length="379" mass="42254">MFPGRKIRIARIFGIEIEINPTWLIIFLLVGYSLGETMRDASESTHPGRFPAGPWPWIFGFGTALIFFACLLAHELSHSYIARRNGVNIRRITLFLFGGVAEMSEDVSDPGIEFRMAVVGPLMTFFLTGVFYLIFRIIEANPNSSQTWLVPLYLLVYINLFVGVFNLLPGFPLDGGRIFRAILWKITGDVKMATRVASYCGEGIAVLMGALGAYLLFRDSLLSGVWLMLVAAFIFQLSRVSYRQTLFKLAIADKLVGDLALEEPPIIDDSATLAILANYFSVYNLPALPIVDGTGKILGFVSRDDLESVNPSERDLLSARRLISPLKEEHVIGFDMPLEQAIHRASRADQIFVIINGERVLGILSGDDLMRYAFDMART</sequence>
<dbReference type="Pfam" id="PF00571">
    <property type="entry name" value="CBS"/>
    <property type="match status" value="2"/>
</dbReference>
<keyword evidence="5 14" id="KW-0812">Transmembrane</keyword>
<dbReference type="EMBL" id="PHEX01000019">
    <property type="protein sequence ID" value="PKQ28375.1"/>
    <property type="molecule type" value="Genomic_DNA"/>
</dbReference>
<protein>
    <recommendedName>
        <fullName evidence="14">Zinc metalloprotease</fullName>
    </recommendedName>
</protein>
<keyword evidence="4 14" id="KW-0645">Protease</keyword>
<evidence type="ECO:0000256" key="17">
    <source>
        <dbReference type="PROSITE-ProRule" id="PRU00703"/>
    </source>
</evidence>
<feature type="transmembrane region" description="Helical" evidence="14">
    <location>
        <begin position="196"/>
        <end position="217"/>
    </location>
</feature>
<keyword evidence="8 14" id="KW-0378">Hydrolase</keyword>
<evidence type="ECO:0000256" key="14">
    <source>
        <dbReference type="PIRNR" id="PIRNR006404"/>
    </source>
</evidence>
<evidence type="ECO:0000256" key="10">
    <source>
        <dbReference type="ARBA" id="ARBA00022989"/>
    </source>
</evidence>
<feature type="transmembrane region" description="Helical" evidence="14">
    <location>
        <begin position="12"/>
        <end position="35"/>
    </location>
</feature>
<dbReference type="Proteomes" id="UP000233654">
    <property type="component" value="Unassembled WGS sequence"/>
</dbReference>
<dbReference type="InterPro" id="IPR046342">
    <property type="entry name" value="CBS_dom_sf"/>
</dbReference>
<comment type="subcellular location">
    <subcellularLocation>
        <location evidence="1 14">Cell membrane</location>
        <topology evidence="1 14">Multi-pass membrane protein</topology>
    </subcellularLocation>
</comment>
<dbReference type="PIRSF" id="PIRSF006404">
    <property type="entry name" value="UCP006404_Pept_M50_CBS"/>
    <property type="match status" value="1"/>
</dbReference>
<dbReference type="CDD" id="cd02205">
    <property type="entry name" value="CBS_pair_SF"/>
    <property type="match status" value="1"/>
</dbReference>
<feature type="domain" description="CBS" evidence="18">
    <location>
        <begin position="260"/>
        <end position="316"/>
    </location>
</feature>
<evidence type="ECO:0000313" key="20">
    <source>
        <dbReference type="Proteomes" id="UP000233654"/>
    </source>
</evidence>
<keyword evidence="7" id="KW-0677">Repeat</keyword>
<dbReference type="Gene3D" id="3.10.580.10">
    <property type="entry name" value="CBS-domain"/>
    <property type="match status" value="1"/>
</dbReference>
<dbReference type="InterPro" id="IPR008915">
    <property type="entry name" value="Peptidase_M50"/>
</dbReference>
<keyword evidence="6 14" id="KW-0479">Metal-binding</keyword>
<reference evidence="19 20" key="1">
    <citation type="journal article" date="2017" name="ISME J.">
        <title>Potential for microbial H2 and metal transformations associated with novel bacteria and archaea in deep terrestrial subsurface sediments.</title>
        <authorList>
            <person name="Hernsdorf A.W."/>
            <person name="Amano Y."/>
            <person name="Miyakawa K."/>
            <person name="Ise K."/>
            <person name="Suzuki Y."/>
            <person name="Anantharaman K."/>
            <person name="Probst A."/>
            <person name="Burstein D."/>
            <person name="Thomas B.C."/>
            <person name="Banfield J.F."/>
        </authorList>
    </citation>
    <scope>NUCLEOTIDE SEQUENCE [LARGE SCALE GENOMIC DNA]</scope>
    <source>
        <strain evidence="19">HGW-Actinobacteria-3</strain>
    </source>
</reference>
<evidence type="ECO:0000256" key="4">
    <source>
        <dbReference type="ARBA" id="ARBA00022670"/>
    </source>
</evidence>
<feature type="transmembrane region" description="Helical" evidence="14">
    <location>
        <begin position="55"/>
        <end position="74"/>
    </location>
</feature>
<dbReference type="GO" id="GO:0005886">
    <property type="term" value="C:plasma membrane"/>
    <property type="evidence" value="ECO:0007669"/>
    <property type="project" value="UniProtKB-SubCell"/>
</dbReference>
<evidence type="ECO:0000256" key="11">
    <source>
        <dbReference type="ARBA" id="ARBA00023049"/>
    </source>
</evidence>
<evidence type="ECO:0000313" key="19">
    <source>
        <dbReference type="EMBL" id="PKQ28375.1"/>
    </source>
</evidence>
<dbReference type="GO" id="GO:0008237">
    <property type="term" value="F:metallopeptidase activity"/>
    <property type="evidence" value="ECO:0007669"/>
    <property type="project" value="UniProtKB-UniRule"/>
</dbReference>
<keyword evidence="13 14" id="KW-0472">Membrane</keyword>
<feature type="active site" evidence="15">
    <location>
        <position position="75"/>
    </location>
</feature>
<feature type="binding site" evidence="16">
    <location>
        <position position="174"/>
    </location>
    <ligand>
        <name>Zn(2+)</name>
        <dbReference type="ChEBI" id="CHEBI:29105"/>
        <note>catalytic</note>
    </ligand>
</feature>
<dbReference type="GO" id="GO:0046872">
    <property type="term" value="F:metal ion binding"/>
    <property type="evidence" value="ECO:0007669"/>
    <property type="project" value="UniProtKB-UniRule"/>
</dbReference>
<comment type="caution">
    <text evidence="19">The sequence shown here is derived from an EMBL/GenBank/DDBJ whole genome shotgun (WGS) entry which is preliminary data.</text>
</comment>
<evidence type="ECO:0000256" key="7">
    <source>
        <dbReference type="ARBA" id="ARBA00022737"/>
    </source>
</evidence>
<evidence type="ECO:0000256" key="16">
    <source>
        <dbReference type="PIRSR" id="PIRSR006404-2"/>
    </source>
</evidence>
<comment type="cofactor">
    <cofactor evidence="14 16">
        <name>Zn(2+)</name>
        <dbReference type="ChEBI" id="CHEBI:29105"/>
    </cofactor>
    <text evidence="14 16">Binds 1 zinc ion per subunit.</text>
</comment>
<evidence type="ECO:0000256" key="13">
    <source>
        <dbReference type="ARBA" id="ARBA00023136"/>
    </source>
</evidence>
<name>A0A2N3G6M1_9ACTN</name>
<evidence type="ECO:0000259" key="18">
    <source>
        <dbReference type="PROSITE" id="PS51371"/>
    </source>
</evidence>
<dbReference type="AlphaFoldDB" id="A0A2N3G6M1"/>
<dbReference type="Pfam" id="PF02163">
    <property type="entry name" value="Peptidase_M50"/>
    <property type="match status" value="2"/>
</dbReference>
<dbReference type="PANTHER" id="PTHR39188">
    <property type="entry name" value="MEMBRANE-ASSOCIATED ZINC METALLOPROTEASE M50B"/>
    <property type="match status" value="1"/>
</dbReference>
<keyword evidence="12 17" id="KW-0129">CBS domain</keyword>